<organism evidence="1 2">
    <name type="scientific">Flavobacterium branchiarum</name>
    <dbReference type="NCBI Taxonomy" id="1114870"/>
    <lineage>
        <taxon>Bacteria</taxon>
        <taxon>Pseudomonadati</taxon>
        <taxon>Bacteroidota</taxon>
        <taxon>Flavobacteriia</taxon>
        <taxon>Flavobacteriales</taxon>
        <taxon>Flavobacteriaceae</taxon>
        <taxon>Flavobacterium</taxon>
    </lineage>
</organism>
<evidence type="ECO:0000313" key="2">
    <source>
        <dbReference type="Proteomes" id="UP001589589"/>
    </source>
</evidence>
<dbReference type="EMBL" id="JBHMEX010000032">
    <property type="protein sequence ID" value="MFB9064352.1"/>
    <property type="molecule type" value="Genomic_DNA"/>
</dbReference>
<protein>
    <submittedName>
        <fullName evidence="1">SRPBCC family protein</fullName>
    </submittedName>
</protein>
<dbReference type="InterPro" id="IPR023393">
    <property type="entry name" value="START-like_dom_sf"/>
</dbReference>
<dbReference type="InterPro" id="IPR019587">
    <property type="entry name" value="Polyketide_cyclase/dehydratase"/>
</dbReference>
<dbReference type="SUPFAM" id="SSF55961">
    <property type="entry name" value="Bet v1-like"/>
    <property type="match status" value="1"/>
</dbReference>
<proteinExistence type="predicted"/>
<dbReference type="Pfam" id="PF10604">
    <property type="entry name" value="Polyketide_cyc2"/>
    <property type="match status" value="1"/>
</dbReference>
<accession>A0ABV5FLJ4</accession>
<keyword evidence="2" id="KW-1185">Reference proteome</keyword>
<reference evidence="1 2" key="1">
    <citation type="submission" date="2024-09" db="EMBL/GenBank/DDBJ databases">
        <authorList>
            <person name="Sun Q."/>
            <person name="Mori K."/>
        </authorList>
    </citation>
    <scope>NUCLEOTIDE SEQUENCE [LARGE SCALE GENOMIC DNA]</scope>
    <source>
        <strain evidence="1 2">CECT 7908</strain>
    </source>
</reference>
<dbReference type="PANTHER" id="PTHR36166:SF1">
    <property type="entry name" value="SRPBCC DOMAIN-CONTAINING PROTEIN"/>
    <property type="match status" value="1"/>
</dbReference>
<dbReference type="Gene3D" id="3.30.530.20">
    <property type="match status" value="1"/>
</dbReference>
<gene>
    <name evidence="1" type="ORF">ACFFUQ_09980</name>
</gene>
<comment type="caution">
    <text evidence="1">The sequence shown here is derived from an EMBL/GenBank/DDBJ whole genome shotgun (WGS) entry which is preliminary data.</text>
</comment>
<dbReference type="PANTHER" id="PTHR36166">
    <property type="entry name" value="CHROMOSOME 9, WHOLE GENOME SHOTGUN SEQUENCE"/>
    <property type="match status" value="1"/>
</dbReference>
<evidence type="ECO:0000313" key="1">
    <source>
        <dbReference type="EMBL" id="MFB9064352.1"/>
    </source>
</evidence>
<dbReference type="RefSeq" id="WP_290266465.1">
    <property type="nucleotide sequence ID" value="NZ_JAUFQQ010000005.1"/>
</dbReference>
<dbReference type="CDD" id="cd07822">
    <property type="entry name" value="SRPBCC_4"/>
    <property type="match status" value="1"/>
</dbReference>
<sequence length="144" mass="16398">MPFLLSTEIVINATPNKVWAILTDFKNYPNWNPFITLLTGDFEVGKKIMVRIAPPEAKVTIFKPTVTAFDVNKKISWLGIFIIRGVFDGEHNFELTDNGNGTTTLVQYENFTGILVPIFKKMLNDNTRRGFEAMIEEVKKLAEK</sequence>
<name>A0ABV5FLJ4_9FLAO</name>
<dbReference type="Proteomes" id="UP001589589">
    <property type="component" value="Unassembled WGS sequence"/>
</dbReference>